<dbReference type="KEGG" id="sen:SACE_1358"/>
<dbReference type="AlphaFoldDB" id="A4F9F5"/>
<dbReference type="EMBL" id="AM420293">
    <property type="protein sequence ID" value="CAM00680.1"/>
    <property type="molecule type" value="Genomic_DNA"/>
</dbReference>
<keyword evidence="2" id="KW-1185">Reference proteome</keyword>
<dbReference type="InterPro" id="IPR009737">
    <property type="entry name" value="Aim32/Apd1-like"/>
</dbReference>
<name>A4F9F5_SACEN</name>
<evidence type="ECO:0000313" key="2">
    <source>
        <dbReference type="Proteomes" id="UP000006728"/>
    </source>
</evidence>
<dbReference type="CDD" id="cd03062">
    <property type="entry name" value="TRX_Fd_Sucrase"/>
    <property type="match status" value="1"/>
</dbReference>
<proteinExistence type="predicted"/>
<gene>
    <name evidence="1" type="ordered locus">SACE_1358</name>
</gene>
<sequence>MAGGWLCLEQRGPWGHNALLQSHLDPAVGRALDAAAGPAGVRVQLIRRPGRHADEPPDGPRRAYLAHTGPTGSWLRAADLSDPSELLGLNFAAIAAGRHGGWGREVAEPLLLVCTNGRRDRCCAVLGRELVAGLQGRHGDAVWETTHTGGHRFAPAAVLLPSGYTYGRLGPHQADAALAAAGSGKVTLEHCRGRSTWTRAGQVAELAVRDQIGEHLIDALRVEPADGDQVRVTHQDGRTWTVTVHERELDPPRPNSCGKAAVRPTTLVAVDVSDAPAGVSGSPAPDPPPN</sequence>
<dbReference type="Proteomes" id="UP000006728">
    <property type="component" value="Chromosome"/>
</dbReference>
<organism evidence="1 2">
    <name type="scientific">Saccharopolyspora erythraea (strain ATCC 11635 / DSM 40517 / JCM 4748 / NBRC 13426 / NCIMB 8594 / NRRL 2338)</name>
    <dbReference type="NCBI Taxonomy" id="405948"/>
    <lineage>
        <taxon>Bacteria</taxon>
        <taxon>Bacillati</taxon>
        <taxon>Actinomycetota</taxon>
        <taxon>Actinomycetes</taxon>
        <taxon>Pseudonocardiales</taxon>
        <taxon>Pseudonocardiaceae</taxon>
        <taxon>Saccharopolyspora</taxon>
    </lineage>
</organism>
<evidence type="ECO:0008006" key="3">
    <source>
        <dbReference type="Google" id="ProtNLM"/>
    </source>
</evidence>
<evidence type="ECO:0000313" key="1">
    <source>
        <dbReference type="EMBL" id="CAM00680.1"/>
    </source>
</evidence>
<dbReference type="eggNOG" id="COG4759">
    <property type="taxonomic scope" value="Bacteria"/>
</dbReference>
<dbReference type="SUPFAM" id="SSF52833">
    <property type="entry name" value="Thioredoxin-like"/>
    <property type="match status" value="1"/>
</dbReference>
<accession>A4F9F5</accession>
<dbReference type="Pfam" id="PF06999">
    <property type="entry name" value="Suc_Fer-like"/>
    <property type="match status" value="1"/>
</dbReference>
<reference evidence="1 2" key="1">
    <citation type="journal article" date="2007" name="Nat. Biotechnol.">
        <title>Complete genome sequence of the erythromycin-producing bacterium Saccharopolyspora erythraea NRRL23338.</title>
        <authorList>
            <person name="Oliynyk M."/>
            <person name="Samborskyy M."/>
            <person name="Lester J.B."/>
            <person name="Mironenko T."/>
            <person name="Scott N."/>
            <person name="Dickens S."/>
            <person name="Haydock S.F."/>
            <person name="Leadlay P.F."/>
        </authorList>
    </citation>
    <scope>NUCLEOTIDE SEQUENCE [LARGE SCALE GENOMIC DNA]</scope>
    <source>
        <strain evidence="2">ATCC 11635 / DSM 40517 / JCM 4748 / NBRC 13426 / NCIMB 8594 / NRRL 2338</strain>
    </source>
</reference>
<protein>
    <recommendedName>
        <fullName evidence="3">Sucrase ferredoxin</fullName>
    </recommendedName>
</protein>
<dbReference type="STRING" id="405948.SACE_1358"/>
<dbReference type="HOGENOM" id="CLU_050357_1_0_11"/>
<dbReference type="InterPro" id="IPR036249">
    <property type="entry name" value="Thioredoxin-like_sf"/>
</dbReference>
<dbReference type="PIRSF" id="PIRSF035042">
    <property type="entry name" value="UCP035042_thirdx"/>
    <property type="match status" value="1"/>
</dbReference>
<dbReference type="InterPro" id="IPR010350">
    <property type="entry name" value="Aim32/Apd1-like_bac"/>
</dbReference>